<evidence type="ECO:0000313" key="1">
    <source>
        <dbReference type="EMBL" id="VDN11080.1"/>
    </source>
</evidence>
<name>A0A3P7LCF3_DIBLA</name>
<organism evidence="1 2">
    <name type="scientific">Dibothriocephalus latus</name>
    <name type="common">Fish tapeworm</name>
    <name type="synonym">Diphyllobothrium latum</name>
    <dbReference type="NCBI Taxonomy" id="60516"/>
    <lineage>
        <taxon>Eukaryota</taxon>
        <taxon>Metazoa</taxon>
        <taxon>Spiralia</taxon>
        <taxon>Lophotrochozoa</taxon>
        <taxon>Platyhelminthes</taxon>
        <taxon>Cestoda</taxon>
        <taxon>Eucestoda</taxon>
        <taxon>Diphyllobothriidea</taxon>
        <taxon>Diphyllobothriidae</taxon>
        <taxon>Dibothriocephalus</taxon>
    </lineage>
</organism>
<proteinExistence type="predicted"/>
<dbReference type="OrthoDB" id="191192at2759"/>
<evidence type="ECO:0000313" key="2">
    <source>
        <dbReference type="Proteomes" id="UP000281553"/>
    </source>
</evidence>
<protein>
    <submittedName>
        <fullName evidence="1">Uncharacterized protein</fullName>
    </submittedName>
</protein>
<keyword evidence="2" id="KW-1185">Reference proteome</keyword>
<reference evidence="1 2" key="1">
    <citation type="submission" date="2018-11" db="EMBL/GenBank/DDBJ databases">
        <authorList>
            <consortium name="Pathogen Informatics"/>
        </authorList>
    </citation>
    <scope>NUCLEOTIDE SEQUENCE [LARGE SCALE GENOMIC DNA]</scope>
</reference>
<gene>
    <name evidence="1" type="ORF">DILT_LOCUS6911</name>
</gene>
<dbReference type="EMBL" id="UYRU01050649">
    <property type="protein sequence ID" value="VDN11080.1"/>
    <property type="molecule type" value="Genomic_DNA"/>
</dbReference>
<accession>A0A3P7LCF3</accession>
<sequence>MFIDGDPTRWLAPPPPYAPLHGIEVPPGVTHTLPRFMNITAAEMVQTRPSSKVSKDELKTSRFGMLFTEEMLLDFFS</sequence>
<dbReference type="AlphaFoldDB" id="A0A3P7LCF3"/>
<dbReference type="Proteomes" id="UP000281553">
    <property type="component" value="Unassembled WGS sequence"/>
</dbReference>